<protein>
    <recommendedName>
        <fullName evidence="2">BCNT-C domain-containing protein</fullName>
    </recommendedName>
</protein>
<dbReference type="OrthoDB" id="445677at2759"/>
<feature type="region of interest" description="Disordered" evidence="1">
    <location>
        <begin position="1"/>
        <end position="94"/>
    </location>
</feature>
<organism evidence="3 4">
    <name type="scientific">Triparma columacea</name>
    <dbReference type="NCBI Taxonomy" id="722753"/>
    <lineage>
        <taxon>Eukaryota</taxon>
        <taxon>Sar</taxon>
        <taxon>Stramenopiles</taxon>
        <taxon>Ochrophyta</taxon>
        <taxon>Bolidophyceae</taxon>
        <taxon>Parmales</taxon>
        <taxon>Triparmaceae</taxon>
        <taxon>Triparma</taxon>
    </lineage>
</organism>
<feature type="compositionally biased region" description="Basic residues" evidence="1">
    <location>
        <begin position="80"/>
        <end position="92"/>
    </location>
</feature>
<accession>A0A9W7LA09</accession>
<evidence type="ECO:0000313" key="3">
    <source>
        <dbReference type="EMBL" id="GMI42569.1"/>
    </source>
</evidence>
<reference evidence="4" key="1">
    <citation type="journal article" date="2023" name="Commun. Biol.">
        <title>Genome analysis of Parmales, the sister group of diatoms, reveals the evolutionary specialization of diatoms from phago-mixotrophs to photoautotrophs.</title>
        <authorList>
            <person name="Ban H."/>
            <person name="Sato S."/>
            <person name="Yoshikawa S."/>
            <person name="Yamada K."/>
            <person name="Nakamura Y."/>
            <person name="Ichinomiya M."/>
            <person name="Sato N."/>
            <person name="Blanc-Mathieu R."/>
            <person name="Endo H."/>
            <person name="Kuwata A."/>
            <person name="Ogata H."/>
        </authorList>
    </citation>
    <scope>NUCLEOTIDE SEQUENCE [LARGE SCALE GENOMIC DNA]</scope>
</reference>
<gene>
    <name evidence="3" type="ORF">TrCOL_g10243</name>
</gene>
<dbReference type="EMBL" id="BRYA01000175">
    <property type="protein sequence ID" value="GMI42569.1"/>
    <property type="molecule type" value="Genomic_DNA"/>
</dbReference>
<dbReference type="InterPro" id="IPR027124">
    <property type="entry name" value="Swc5/CFDP1/2"/>
</dbReference>
<evidence type="ECO:0000256" key="1">
    <source>
        <dbReference type="SAM" id="MobiDB-lite"/>
    </source>
</evidence>
<dbReference type="Proteomes" id="UP001165065">
    <property type="component" value="Unassembled WGS sequence"/>
</dbReference>
<evidence type="ECO:0000259" key="2">
    <source>
        <dbReference type="PROSITE" id="PS51279"/>
    </source>
</evidence>
<dbReference type="AlphaFoldDB" id="A0A9W7LA09"/>
<proteinExistence type="predicted"/>
<dbReference type="Pfam" id="PF07572">
    <property type="entry name" value="BCNT"/>
    <property type="match status" value="1"/>
</dbReference>
<dbReference type="InterPro" id="IPR011421">
    <property type="entry name" value="BCNT-C"/>
</dbReference>
<dbReference type="PANTHER" id="PTHR48407:SF1">
    <property type="entry name" value="CRANIOFACIAL DEVELOPMENT PROTEIN 1"/>
    <property type="match status" value="1"/>
</dbReference>
<keyword evidence="4" id="KW-1185">Reference proteome</keyword>
<feature type="compositionally biased region" description="Basic and acidic residues" evidence="1">
    <location>
        <begin position="54"/>
        <end position="63"/>
    </location>
</feature>
<comment type="caution">
    <text evidence="3">The sequence shown here is derived from an EMBL/GenBank/DDBJ whole genome shotgun (WGS) entry which is preliminary data.</text>
</comment>
<evidence type="ECO:0000313" key="4">
    <source>
        <dbReference type="Proteomes" id="UP001165065"/>
    </source>
</evidence>
<dbReference type="PROSITE" id="PS51279">
    <property type="entry name" value="BCNT_C"/>
    <property type="match status" value="1"/>
</dbReference>
<name>A0A9W7LA09_9STRA</name>
<feature type="domain" description="BCNT-C" evidence="2">
    <location>
        <begin position="164"/>
        <end position="241"/>
    </location>
</feature>
<sequence length="244" mass="26589">MAKSRKSSLPPPPQTNADSDADDSDYAPDPLEVLEGTTESTSNGKNEVVGISDANRDKVDDIFKSMNSEGFSSSTTSSGKKGKKKKSKKAIKRTQEAKSILAGIFGSKTMAKSVVRNALVKKKHNKKEQGRFKGSGGEKKIVVEKVKFAGKVIEVKKSVTSGGGGGGEGLDKLLGSLEERKINTLQKTSMEWDVLKDKMGVTESLEKAGEEGYLDRQEFLGRVDGRVFEGEKKTREKERERRGK</sequence>
<dbReference type="PANTHER" id="PTHR48407">
    <property type="entry name" value="CRANIOFACIAL DEVELOPMENT PROTEIN 1"/>
    <property type="match status" value="1"/>
</dbReference>